<name>A0ABN8DP23_9VIBR</name>
<dbReference type="EMBL" id="CAKLCM010000003">
    <property type="protein sequence ID" value="CAH0528813.1"/>
    <property type="molecule type" value="Genomic_DNA"/>
</dbReference>
<feature type="compositionally biased region" description="Acidic residues" evidence="1">
    <location>
        <begin position="553"/>
        <end position="562"/>
    </location>
</feature>
<comment type="caution">
    <text evidence="3">The sequence shown here is derived from an EMBL/GenBank/DDBJ whole genome shotgun (WGS) entry which is preliminary data.</text>
</comment>
<dbReference type="SUPFAM" id="SSF51126">
    <property type="entry name" value="Pectin lyase-like"/>
    <property type="match status" value="1"/>
</dbReference>
<organism evidence="3 4">
    <name type="scientific">Vibrio hippocampi</name>
    <dbReference type="NCBI Taxonomy" id="654686"/>
    <lineage>
        <taxon>Bacteria</taxon>
        <taxon>Pseudomonadati</taxon>
        <taxon>Pseudomonadota</taxon>
        <taxon>Gammaproteobacteria</taxon>
        <taxon>Vibrionales</taxon>
        <taxon>Vibrionaceae</taxon>
        <taxon>Vibrio</taxon>
    </lineage>
</organism>
<accession>A0ABN8DP23</accession>
<gene>
    <name evidence="3" type="ORF">VHP8226_02840</name>
</gene>
<feature type="region of interest" description="Disordered" evidence="1">
    <location>
        <begin position="541"/>
        <end position="570"/>
    </location>
</feature>
<protein>
    <recommendedName>
        <fullName evidence="5">Right handed beta helix domain-containing protein</fullName>
    </recommendedName>
</protein>
<dbReference type="InterPro" id="IPR011050">
    <property type="entry name" value="Pectin_lyase_fold/virulence"/>
</dbReference>
<feature type="signal peptide" evidence="2">
    <location>
        <begin position="1"/>
        <end position="21"/>
    </location>
</feature>
<keyword evidence="2" id="KW-0732">Signal</keyword>
<reference evidence="3" key="1">
    <citation type="submission" date="2021-12" db="EMBL/GenBank/DDBJ databases">
        <authorList>
            <person name="Rodrigo-Torres L."/>
            <person name="Arahal R. D."/>
            <person name="Lucena T."/>
        </authorList>
    </citation>
    <scope>NUCLEOTIDE SEQUENCE</scope>
    <source>
        <strain evidence="3">CECT 8226</strain>
    </source>
</reference>
<dbReference type="Proteomes" id="UP000838160">
    <property type="component" value="Unassembled WGS sequence"/>
</dbReference>
<evidence type="ECO:0000313" key="3">
    <source>
        <dbReference type="EMBL" id="CAH0528813.1"/>
    </source>
</evidence>
<keyword evidence="4" id="KW-1185">Reference proteome</keyword>
<feature type="chain" id="PRO_5047122155" description="Right handed beta helix domain-containing protein" evidence="2">
    <location>
        <begin position="22"/>
        <end position="663"/>
    </location>
</feature>
<dbReference type="InterPro" id="IPR012334">
    <property type="entry name" value="Pectin_lyas_fold"/>
</dbReference>
<evidence type="ECO:0000256" key="1">
    <source>
        <dbReference type="SAM" id="MobiDB-lite"/>
    </source>
</evidence>
<sequence length="663" mass="72921">MKMNKLAAVLPITLYSVYGLAAPGYEQGAALPTQFQNTIYAVDHGVIANDSSDDSVALQAIIDNQVSASNNQNTVIILPKGEINLNDEIHIDKSGVVIKGAGSDPETGTKIVVTSWSPYDVDASNAPDFDKKYWPGFGVFRVETREKHPNEQDYEGSANFHWKHSIEFGQAAKMGDTTLTLESGKAREFSQGDLIYVGAASDEAFLDKGEVPQSRRNASHIKTGHMRTQIFKVASVNSSNNTVTLDKPLEFDVPLNNESGYNSRVMPVKAIENFGLQDFYLTMDTKGSHCEAYNRNRVSDSNPNGVLYRYENVCAQDAIHGIILKWVYNGWVDNVQVDMIGSHPIVTEFAKNITISNNQVDGSWNKGAGGNGYIRGSKLYNSWIHHNDIRNIRHLALQWSATGNIVENNTLNVDMNLHGGWERNNLIRSNRIEVPFEHRSWSNGAPESGATWQPIWVGSGDHASKWSGPTGPNNVLVDNTLKKATSSGANIVRWGLFDEPSVEYALNWDGTTYKHLNINGEPISTWNQNLAEGVYQQIPNSGVTVSGGSWPPEEGEPEDPEPVDPPVSSDCGTTAQYVWSSKMEIDLSQAECITLDNDLKGKTVQIWDSDTNDSCDFRGTLVSVDGAGSVNVSSNYVSSTAMMGSIIKFSPNNNCQYVKFRAY</sequence>
<evidence type="ECO:0008006" key="5">
    <source>
        <dbReference type="Google" id="ProtNLM"/>
    </source>
</evidence>
<dbReference type="Gene3D" id="2.160.20.10">
    <property type="entry name" value="Single-stranded right-handed beta-helix, Pectin lyase-like"/>
    <property type="match status" value="1"/>
</dbReference>
<evidence type="ECO:0000256" key="2">
    <source>
        <dbReference type="SAM" id="SignalP"/>
    </source>
</evidence>
<proteinExistence type="predicted"/>
<evidence type="ECO:0000313" key="4">
    <source>
        <dbReference type="Proteomes" id="UP000838160"/>
    </source>
</evidence>